<evidence type="ECO:0000313" key="1">
    <source>
        <dbReference type="EMBL" id="KAH7903616.1"/>
    </source>
</evidence>
<gene>
    <name evidence="1" type="ORF">BJ138DRAFT_1167841</name>
</gene>
<reference evidence="1" key="1">
    <citation type="journal article" date="2021" name="New Phytol.">
        <title>Evolutionary innovations through gain and loss of genes in the ectomycorrhizal Boletales.</title>
        <authorList>
            <person name="Wu G."/>
            <person name="Miyauchi S."/>
            <person name="Morin E."/>
            <person name="Kuo A."/>
            <person name="Drula E."/>
            <person name="Varga T."/>
            <person name="Kohler A."/>
            <person name="Feng B."/>
            <person name="Cao Y."/>
            <person name="Lipzen A."/>
            <person name="Daum C."/>
            <person name="Hundley H."/>
            <person name="Pangilinan J."/>
            <person name="Johnson J."/>
            <person name="Barry K."/>
            <person name="LaButti K."/>
            <person name="Ng V."/>
            <person name="Ahrendt S."/>
            <person name="Min B."/>
            <person name="Choi I.G."/>
            <person name="Park H."/>
            <person name="Plett J.M."/>
            <person name="Magnuson J."/>
            <person name="Spatafora J.W."/>
            <person name="Nagy L.G."/>
            <person name="Henrissat B."/>
            <person name="Grigoriev I.V."/>
            <person name="Yang Z.L."/>
            <person name="Xu J."/>
            <person name="Martin F.M."/>
        </authorList>
    </citation>
    <scope>NUCLEOTIDE SEQUENCE</scope>
    <source>
        <strain evidence="1">ATCC 28755</strain>
    </source>
</reference>
<name>A0ACB7ZRS0_9AGAM</name>
<comment type="caution">
    <text evidence="1">The sequence shown here is derived from an EMBL/GenBank/DDBJ whole genome shotgun (WGS) entry which is preliminary data.</text>
</comment>
<sequence>MRYMPKHIAESESGRALLGRAWNWVRGRHRFTASLVDQLLGSSFQSPHRTLSAYVEMFCNFRPTDGQPFVDEERADVVLLPSSKLSLDFSQILNDPGRLSLFSEVLYVWLIQREHLPLTENKEKLVQYGFARFPDGKGKYALVDEPLVLLAAVQQFRTVSTFSFEEYITNRLLHEEGRGQYFEQFVGLYLASAFDDGRNLCDVFDFGESVPEWARQGAEIVSVVRDGEKTSVHRFHLPGRMGATSVIGRKCADVESTLEWFENPSTLMCFPDVQMGPDVGLFARLDCGLILAIVVQIRWRRERILSKPVQLHAVSTVDPSKFYMHQNLKDKKYGNARERILESFRSLNDLSPDIETNGWFKDGLPVLRVITSYPAAVREDQLGQCVSLDMDRCLTVFDKDHVLKAVALSLGIAAGPKRGAEDDSIDTRPKKRSLPMAFP</sequence>
<keyword evidence="2" id="KW-1185">Reference proteome</keyword>
<accession>A0ACB7ZRS0</accession>
<organism evidence="1 2">
    <name type="scientific">Hygrophoropsis aurantiaca</name>
    <dbReference type="NCBI Taxonomy" id="72124"/>
    <lineage>
        <taxon>Eukaryota</taxon>
        <taxon>Fungi</taxon>
        <taxon>Dikarya</taxon>
        <taxon>Basidiomycota</taxon>
        <taxon>Agaricomycotina</taxon>
        <taxon>Agaricomycetes</taxon>
        <taxon>Agaricomycetidae</taxon>
        <taxon>Boletales</taxon>
        <taxon>Coniophorineae</taxon>
        <taxon>Hygrophoropsidaceae</taxon>
        <taxon>Hygrophoropsis</taxon>
    </lineage>
</organism>
<evidence type="ECO:0000313" key="2">
    <source>
        <dbReference type="Proteomes" id="UP000790377"/>
    </source>
</evidence>
<dbReference type="Proteomes" id="UP000790377">
    <property type="component" value="Unassembled WGS sequence"/>
</dbReference>
<dbReference type="EMBL" id="MU268857">
    <property type="protein sequence ID" value="KAH7903616.1"/>
    <property type="molecule type" value="Genomic_DNA"/>
</dbReference>
<protein>
    <submittedName>
        <fullName evidence="1">Uncharacterized protein</fullName>
    </submittedName>
</protein>
<proteinExistence type="predicted"/>